<evidence type="ECO:0000259" key="4">
    <source>
        <dbReference type="PROSITE" id="PS50949"/>
    </source>
</evidence>
<keyword evidence="1" id="KW-0805">Transcription regulation</keyword>
<dbReference type="SUPFAM" id="SSF48008">
    <property type="entry name" value="GntR ligand-binding domain-like"/>
    <property type="match status" value="1"/>
</dbReference>
<evidence type="ECO:0000256" key="3">
    <source>
        <dbReference type="ARBA" id="ARBA00023163"/>
    </source>
</evidence>
<evidence type="ECO:0000313" key="5">
    <source>
        <dbReference type="EMBL" id="MDG3008250.1"/>
    </source>
</evidence>
<dbReference type="RefSeq" id="WP_277864577.1">
    <property type="nucleotide sequence ID" value="NZ_JARRAG010000004.1"/>
</dbReference>
<dbReference type="InterPro" id="IPR011711">
    <property type="entry name" value="GntR_C"/>
</dbReference>
<gene>
    <name evidence="5" type="ORF">PZE19_31165</name>
</gene>
<sequence>MNTAPRIKLRDVVAGRLKSYIVDGDLRPGDRLPTEADLAKRFGVSRLSLREATKSLEFLGILEARPGRGLSVGQVDMDRVTEYLGFHPALHDVAPEVLIDTRVILEAGVLPHVARRMERNPLLYESLAETNSRLGRVEDIAEGVVLDRAFHHQLIAASGLSPLMAFGDLLAVFFRRFGKHLDVAAAVRGHQVVLDALKSGDLAEADREIRVHIEFYRTLLETPS</sequence>
<comment type="caution">
    <text evidence="5">The sequence shown here is derived from an EMBL/GenBank/DDBJ whole genome shotgun (WGS) entry which is preliminary data.</text>
</comment>
<feature type="domain" description="HTH gntR-type" evidence="4">
    <location>
        <begin position="7"/>
        <end position="75"/>
    </location>
</feature>
<dbReference type="EMBL" id="JARRAG010000004">
    <property type="protein sequence ID" value="MDG3008250.1"/>
    <property type="molecule type" value="Genomic_DNA"/>
</dbReference>
<dbReference type="PRINTS" id="PR00035">
    <property type="entry name" value="HTHGNTR"/>
</dbReference>
<reference evidence="5 6" key="1">
    <citation type="submission" date="2023-03" db="EMBL/GenBank/DDBJ databases">
        <title>Paludisphaera mucosa sp. nov. a novel planctomycete from northern fen.</title>
        <authorList>
            <person name="Ivanova A."/>
        </authorList>
    </citation>
    <scope>NUCLEOTIDE SEQUENCE [LARGE SCALE GENOMIC DNA]</scope>
    <source>
        <strain evidence="5 6">Pla2</strain>
    </source>
</reference>
<dbReference type="PANTHER" id="PTHR43537:SF5">
    <property type="entry name" value="UXU OPERON TRANSCRIPTIONAL REGULATOR"/>
    <property type="match status" value="1"/>
</dbReference>
<name>A0ABT6FKZ9_9BACT</name>
<organism evidence="5 6">
    <name type="scientific">Paludisphaera mucosa</name>
    <dbReference type="NCBI Taxonomy" id="3030827"/>
    <lineage>
        <taxon>Bacteria</taxon>
        <taxon>Pseudomonadati</taxon>
        <taxon>Planctomycetota</taxon>
        <taxon>Planctomycetia</taxon>
        <taxon>Isosphaerales</taxon>
        <taxon>Isosphaeraceae</taxon>
        <taxon>Paludisphaera</taxon>
    </lineage>
</organism>
<dbReference type="Proteomes" id="UP001216907">
    <property type="component" value="Unassembled WGS sequence"/>
</dbReference>
<dbReference type="Pfam" id="PF07729">
    <property type="entry name" value="FCD"/>
    <property type="match status" value="1"/>
</dbReference>
<keyword evidence="3" id="KW-0804">Transcription</keyword>
<dbReference type="SMART" id="SM00345">
    <property type="entry name" value="HTH_GNTR"/>
    <property type="match status" value="1"/>
</dbReference>
<proteinExistence type="predicted"/>
<dbReference type="Gene3D" id="1.10.10.10">
    <property type="entry name" value="Winged helix-like DNA-binding domain superfamily/Winged helix DNA-binding domain"/>
    <property type="match status" value="1"/>
</dbReference>
<dbReference type="InterPro" id="IPR008920">
    <property type="entry name" value="TF_FadR/GntR_C"/>
</dbReference>
<dbReference type="CDD" id="cd07377">
    <property type="entry name" value="WHTH_GntR"/>
    <property type="match status" value="1"/>
</dbReference>
<dbReference type="PROSITE" id="PS50949">
    <property type="entry name" value="HTH_GNTR"/>
    <property type="match status" value="1"/>
</dbReference>
<dbReference type="PANTHER" id="PTHR43537">
    <property type="entry name" value="TRANSCRIPTIONAL REGULATOR, GNTR FAMILY"/>
    <property type="match status" value="1"/>
</dbReference>
<dbReference type="Gene3D" id="1.20.120.530">
    <property type="entry name" value="GntR ligand-binding domain-like"/>
    <property type="match status" value="1"/>
</dbReference>
<dbReference type="SUPFAM" id="SSF46785">
    <property type="entry name" value="Winged helix' DNA-binding domain"/>
    <property type="match status" value="1"/>
</dbReference>
<keyword evidence="6" id="KW-1185">Reference proteome</keyword>
<evidence type="ECO:0000313" key="6">
    <source>
        <dbReference type="Proteomes" id="UP001216907"/>
    </source>
</evidence>
<dbReference type="Pfam" id="PF00392">
    <property type="entry name" value="GntR"/>
    <property type="match status" value="1"/>
</dbReference>
<evidence type="ECO:0000256" key="2">
    <source>
        <dbReference type="ARBA" id="ARBA00023125"/>
    </source>
</evidence>
<dbReference type="InterPro" id="IPR000524">
    <property type="entry name" value="Tscrpt_reg_HTH_GntR"/>
</dbReference>
<keyword evidence="2" id="KW-0238">DNA-binding</keyword>
<protein>
    <submittedName>
        <fullName evidence="5">GntR family transcriptional regulator</fullName>
    </submittedName>
</protein>
<accession>A0ABT6FKZ9</accession>
<dbReference type="InterPro" id="IPR036390">
    <property type="entry name" value="WH_DNA-bd_sf"/>
</dbReference>
<dbReference type="InterPro" id="IPR036388">
    <property type="entry name" value="WH-like_DNA-bd_sf"/>
</dbReference>
<evidence type="ECO:0000256" key="1">
    <source>
        <dbReference type="ARBA" id="ARBA00023015"/>
    </source>
</evidence>
<dbReference type="SMART" id="SM00895">
    <property type="entry name" value="FCD"/>
    <property type="match status" value="1"/>
</dbReference>